<accession>A0A0A8XZF7</accession>
<proteinExistence type="predicted"/>
<name>A0A0A8XZF7_ARUDO</name>
<organism evidence="1">
    <name type="scientific">Arundo donax</name>
    <name type="common">Giant reed</name>
    <name type="synonym">Donax arundinaceus</name>
    <dbReference type="NCBI Taxonomy" id="35708"/>
    <lineage>
        <taxon>Eukaryota</taxon>
        <taxon>Viridiplantae</taxon>
        <taxon>Streptophyta</taxon>
        <taxon>Embryophyta</taxon>
        <taxon>Tracheophyta</taxon>
        <taxon>Spermatophyta</taxon>
        <taxon>Magnoliopsida</taxon>
        <taxon>Liliopsida</taxon>
        <taxon>Poales</taxon>
        <taxon>Poaceae</taxon>
        <taxon>PACMAD clade</taxon>
        <taxon>Arundinoideae</taxon>
        <taxon>Arundineae</taxon>
        <taxon>Arundo</taxon>
    </lineage>
</organism>
<reference evidence="1" key="2">
    <citation type="journal article" date="2015" name="Data Brief">
        <title>Shoot transcriptome of the giant reed, Arundo donax.</title>
        <authorList>
            <person name="Barrero R.A."/>
            <person name="Guerrero F.D."/>
            <person name="Moolhuijzen P."/>
            <person name="Goolsby J.A."/>
            <person name="Tidwell J."/>
            <person name="Bellgard S.E."/>
            <person name="Bellgard M.I."/>
        </authorList>
    </citation>
    <scope>NUCLEOTIDE SEQUENCE</scope>
    <source>
        <tissue evidence="1">Shoot tissue taken approximately 20 cm above the soil surface</tissue>
    </source>
</reference>
<dbReference type="AlphaFoldDB" id="A0A0A8XZF7"/>
<protein>
    <submittedName>
        <fullName evidence="1">Uncharacterized protein</fullName>
    </submittedName>
</protein>
<reference evidence="1" key="1">
    <citation type="submission" date="2014-09" db="EMBL/GenBank/DDBJ databases">
        <authorList>
            <person name="Magalhaes I.L.F."/>
            <person name="Oliveira U."/>
            <person name="Santos F.R."/>
            <person name="Vidigal T.H.D.A."/>
            <person name="Brescovit A.D."/>
            <person name="Santos A.J."/>
        </authorList>
    </citation>
    <scope>NUCLEOTIDE SEQUENCE</scope>
    <source>
        <tissue evidence="1">Shoot tissue taken approximately 20 cm above the soil surface</tissue>
    </source>
</reference>
<sequence>MSFCGYAFYSYRRIRCIYCILFQCLNCSDTEMLLE</sequence>
<dbReference type="EMBL" id="GBRH01278639">
    <property type="protein sequence ID" value="JAD19256.1"/>
    <property type="molecule type" value="Transcribed_RNA"/>
</dbReference>
<evidence type="ECO:0000313" key="1">
    <source>
        <dbReference type="EMBL" id="JAD19256.1"/>
    </source>
</evidence>